<dbReference type="HAMAP" id="MF_01080">
    <property type="entry name" value="TruB_bact"/>
    <property type="match status" value="1"/>
</dbReference>
<evidence type="ECO:0000256" key="4">
    <source>
        <dbReference type="ARBA" id="ARBA00023235"/>
    </source>
</evidence>
<dbReference type="RefSeq" id="WP_090202522.1">
    <property type="nucleotide sequence ID" value="NZ_FOFO01000001.1"/>
</dbReference>
<evidence type="ECO:0000259" key="6">
    <source>
        <dbReference type="Pfam" id="PF01509"/>
    </source>
</evidence>
<evidence type="ECO:0000256" key="2">
    <source>
        <dbReference type="ARBA" id="ARBA00005642"/>
    </source>
</evidence>
<dbReference type="GO" id="GO:1990481">
    <property type="term" value="P:mRNA pseudouridine synthesis"/>
    <property type="evidence" value="ECO:0007669"/>
    <property type="project" value="TreeGrafter"/>
</dbReference>
<dbReference type="InterPro" id="IPR002501">
    <property type="entry name" value="PsdUridine_synth_N"/>
</dbReference>
<reference evidence="9 10" key="1">
    <citation type="submission" date="2016-10" db="EMBL/GenBank/DDBJ databases">
        <authorList>
            <person name="de Groot N.N."/>
        </authorList>
    </citation>
    <scope>NUCLEOTIDE SEQUENCE [LARGE SCALE GENOMIC DNA]</scope>
    <source>
        <strain evidence="9 10">B7-7</strain>
    </source>
</reference>
<dbReference type="InterPro" id="IPR015947">
    <property type="entry name" value="PUA-like_sf"/>
</dbReference>
<name>A0A1H8Z4T6_9GAMM</name>
<dbReference type="OrthoDB" id="9802309at2"/>
<keyword evidence="4 5" id="KW-0413">Isomerase</keyword>
<dbReference type="FunFam" id="2.30.130.10:FF:000012">
    <property type="entry name" value="tRNA pseudouridine synthase B"/>
    <property type="match status" value="1"/>
</dbReference>
<dbReference type="InterPro" id="IPR020103">
    <property type="entry name" value="PsdUridine_synth_cat_dom_sf"/>
</dbReference>
<dbReference type="GO" id="GO:0031119">
    <property type="term" value="P:tRNA pseudouridine synthesis"/>
    <property type="evidence" value="ECO:0007669"/>
    <property type="project" value="UniProtKB-UniRule"/>
</dbReference>
<keyword evidence="10" id="KW-1185">Reference proteome</keyword>
<evidence type="ECO:0000259" key="7">
    <source>
        <dbReference type="Pfam" id="PF09157"/>
    </source>
</evidence>
<gene>
    <name evidence="5" type="primary">truB</name>
    <name evidence="9" type="ORF">SAMN05421693_101153</name>
</gene>
<dbReference type="CDD" id="cd02573">
    <property type="entry name" value="PseudoU_synth_EcTruB"/>
    <property type="match status" value="1"/>
</dbReference>
<dbReference type="Gene3D" id="2.30.130.10">
    <property type="entry name" value="PUA domain"/>
    <property type="match status" value="1"/>
</dbReference>
<dbReference type="EMBL" id="FOFO01000001">
    <property type="protein sequence ID" value="SEP58618.1"/>
    <property type="molecule type" value="Genomic_DNA"/>
</dbReference>
<evidence type="ECO:0000256" key="1">
    <source>
        <dbReference type="ARBA" id="ARBA00000385"/>
    </source>
</evidence>
<evidence type="ECO:0000256" key="3">
    <source>
        <dbReference type="ARBA" id="ARBA00022694"/>
    </source>
</evidence>
<evidence type="ECO:0000259" key="8">
    <source>
        <dbReference type="Pfam" id="PF16198"/>
    </source>
</evidence>
<evidence type="ECO:0000313" key="10">
    <source>
        <dbReference type="Proteomes" id="UP000199496"/>
    </source>
</evidence>
<dbReference type="PANTHER" id="PTHR13767">
    <property type="entry name" value="TRNA-PSEUDOURIDINE SYNTHASE"/>
    <property type="match status" value="1"/>
</dbReference>
<accession>A0A1H8Z4T6</accession>
<dbReference type="SUPFAM" id="SSF55120">
    <property type="entry name" value="Pseudouridine synthase"/>
    <property type="match status" value="1"/>
</dbReference>
<feature type="domain" description="Pseudouridine synthase II N-terminal" evidence="6">
    <location>
        <begin position="33"/>
        <end position="181"/>
    </location>
</feature>
<dbReference type="InterPro" id="IPR032819">
    <property type="entry name" value="TruB_C"/>
</dbReference>
<keyword evidence="3 5" id="KW-0819">tRNA processing</keyword>
<dbReference type="CDD" id="cd21152">
    <property type="entry name" value="PUA_TruB_bacterial"/>
    <property type="match status" value="1"/>
</dbReference>
<dbReference type="EC" id="5.4.99.25" evidence="5"/>
<comment type="catalytic activity">
    <reaction evidence="1 5">
        <text>uridine(55) in tRNA = pseudouridine(55) in tRNA</text>
        <dbReference type="Rhea" id="RHEA:42532"/>
        <dbReference type="Rhea" id="RHEA-COMP:10101"/>
        <dbReference type="Rhea" id="RHEA-COMP:10102"/>
        <dbReference type="ChEBI" id="CHEBI:65314"/>
        <dbReference type="ChEBI" id="CHEBI:65315"/>
        <dbReference type="EC" id="5.4.99.25"/>
    </reaction>
</comment>
<evidence type="ECO:0000313" key="9">
    <source>
        <dbReference type="EMBL" id="SEP58618.1"/>
    </source>
</evidence>
<dbReference type="InterPro" id="IPR036974">
    <property type="entry name" value="PUA_sf"/>
</dbReference>
<dbReference type="NCBIfam" id="TIGR00431">
    <property type="entry name" value="TruB"/>
    <property type="match status" value="1"/>
</dbReference>
<dbReference type="PANTHER" id="PTHR13767:SF2">
    <property type="entry name" value="PSEUDOURIDYLATE SYNTHASE TRUB1"/>
    <property type="match status" value="1"/>
</dbReference>
<dbReference type="AlphaFoldDB" id="A0A1H8Z4T6"/>
<comment type="function">
    <text evidence="5">Responsible for synthesis of pseudouridine from uracil-55 in the psi GC loop of transfer RNAs.</text>
</comment>
<dbReference type="Pfam" id="PF16198">
    <property type="entry name" value="TruB_C_2"/>
    <property type="match status" value="1"/>
</dbReference>
<dbReference type="FunFam" id="3.30.2350.10:FF:000011">
    <property type="entry name" value="tRNA pseudouridine synthase B"/>
    <property type="match status" value="1"/>
</dbReference>
<dbReference type="GO" id="GO:0160148">
    <property type="term" value="F:tRNA pseudouridine(55) synthase activity"/>
    <property type="evidence" value="ECO:0007669"/>
    <property type="project" value="UniProtKB-EC"/>
</dbReference>
<dbReference type="Pfam" id="PF09157">
    <property type="entry name" value="TruB-C_2"/>
    <property type="match status" value="1"/>
</dbReference>
<protein>
    <recommendedName>
        <fullName evidence="5">tRNA pseudouridine synthase B</fullName>
        <ecNumber evidence="5">5.4.99.25</ecNumber>
    </recommendedName>
    <alternativeName>
        <fullName evidence="5">tRNA pseudouridine(55) synthase</fullName>
        <shortName evidence="5">Psi55 synthase</shortName>
    </alternativeName>
    <alternativeName>
        <fullName evidence="5">tRNA pseudouridylate synthase</fullName>
    </alternativeName>
    <alternativeName>
        <fullName evidence="5">tRNA-uridine isomerase</fullName>
    </alternativeName>
</protein>
<feature type="domain" description="tRNA pseudouridylate synthase B C-terminal" evidence="8">
    <location>
        <begin position="182"/>
        <end position="242"/>
    </location>
</feature>
<dbReference type="Gene3D" id="3.30.2350.10">
    <property type="entry name" value="Pseudouridine synthase"/>
    <property type="match status" value="1"/>
</dbReference>
<sequence length="309" mass="33891">MSKPRIQRRDVHGLILLDKPVGYTSNQALQRVKYLFKAKKAGHTGSLDPLATGLLPLCFGEATKVSAFLLDADKQYQTVCRLGMTTTTADAEGEVIETLPVPELDDQRIEAVLDRFRGAIEQIPPMYSALKHQGQRLYDLARKGQEVERAPRPVTIHQLHCLARTGDTLTLEVSCSKGTYIRTLVEDIGRALGCGAHVIQLRRVGLTPFDAPRMVTLEQIEALANQGPQALDGLLHPADEALMHWPEVRLDGDSAFYLAQGQAIFVPGLAHTGWLRIYGPGDRFMGVGQLQDDGKVAPRRLIMGPANSG</sequence>
<organism evidence="9 10">
    <name type="scientific">Ectothiorhodospira magna</name>
    <dbReference type="NCBI Taxonomy" id="867345"/>
    <lineage>
        <taxon>Bacteria</taxon>
        <taxon>Pseudomonadati</taxon>
        <taxon>Pseudomonadota</taxon>
        <taxon>Gammaproteobacteria</taxon>
        <taxon>Chromatiales</taxon>
        <taxon>Ectothiorhodospiraceae</taxon>
        <taxon>Ectothiorhodospira</taxon>
    </lineage>
</organism>
<dbReference type="InterPro" id="IPR015240">
    <property type="entry name" value="tRNA_sdUridine_synth_fam1_C"/>
</dbReference>
<dbReference type="InterPro" id="IPR014780">
    <property type="entry name" value="tRNA_psdUridine_synth_TruB"/>
</dbReference>
<feature type="active site" description="Nucleophile" evidence="5">
    <location>
        <position position="48"/>
    </location>
</feature>
<dbReference type="Proteomes" id="UP000199496">
    <property type="component" value="Unassembled WGS sequence"/>
</dbReference>
<dbReference type="SUPFAM" id="SSF88697">
    <property type="entry name" value="PUA domain-like"/>
    <property type="match status" value="1"/>
</dbReference>
<feature type="domain" description="tRNA pseudouridine synthase II TruB subfamily 1 C-terminal" evidence="7">
    <location>
        <begin position="246"/>
        <end position="302"/>
    </location>
</feature>
<comment type="similarity">
    <text evidence="2 5">Belongs to the pseudouridine synthase TruB family. Type 1 subfamily.</text>
</comment>
<proteinExistence type="inferred from homology"/>
<dbReference type="GO" id="GO:0003723">
    <property type="term" value="F:RNA binding"/>
    <property type="evidence" value="ECO:0007669"/>
    <property type="project" value="InterPro"/>
</dbReference>
<dbReference type="STRING" id="867345.SAMN05421693_101153"/>
<dbReference type="Pfam" id="PF01509">
    <property type="entry name" value="TruB_N"/>
    <property type="match status" value="1"/>
</dbReference>
<evidence type="ECO:0000256" key="5">
    <source>
        <dbReference type="HAMAP-Rule" id="MF_01080"/>
    </source>
</evidence>